<protein>
    <recommendedName>
        <fullName evidence="4">ABC transporter permease</fullName>
    </recommendedName>
</protein>
<gene>
    <name evidence="2" type="ORF">COT91_03480</name>
</gene>
<dbReference type="GO" id="GO:0005886">
    <property type="term" value="C:plasma membrane"/>
    <property type="evidence" value="ECO:0007669"/>
    <property type="project" value="UniProtKB-SubCell"/>
</dbReference>
<comment type="caution">
    <text evidence="2">The sequence shown here is derived from an EMBL/GenBank/DDBJ whole genome shotgun (WGS) entry which is preliminary data.</text>
</comment>
<dbReference type="Pfam" id="PF12679">
    <property type="entry name" value="ABC2_membrane_2"/>
    <property type="match status" value="1"/>
</dbReference>
<keyword evidence="1" id="KW-1133">Transmembrane helix</keyword>
<feature type="transmembrane region" description="Helical" evidence="1">
    <location>
        <begin position="194"/>
        <end position="214"/>
    </location>
</feature>
<dbReference type="GO" id="GO:0140359">
    <property type="term" value="F:ABC-type transporter activity"/>
    <property type="evidence" value="ECO:0007669"/>
    <property type="project" value="InterPro"/>
</dbReference>
<name>A0A2H0VDA6_9BACT</name>
<sequence length="271" mass="30295">MKDDIKAIFWQTIKNRKKFIIVYAIIGVTLLWMYLAMFPAIAEKSDDFNKLLESYPESFTAILGVEEINFSTVENFIALEHMSIMWPIMVVLLLLGLAGPAIAGEIEKGTIELILSRPVSRVAVFAGRYLAATVALVVFILFSIFMVFPLAALHGIEISAMNHFKVSFMGLFFGLSVLSLGMLFSVIFSEKSKVYFTTGGIVGLMYIFSVASNLSENVAALKYFSFFYYFDGVQVMTKSQLNGLSVLVFLFFILLSSAFAAYHFNKRDIAV</sequence>
<keyword evidence="1" id="KW-0472">Membrane</keyword>
<dbReference type="AlphaFoldDB" id="A0A2H0VDA6"/>
<feature type="transmembrane region" description="Helical" evidence="1">
    <location>
        <begin position="125"/>
        <end position="148"/>
    </location>
</feature>
<dbReference type="Proteomes" id="UP000230557">
    <property type="component" value="Unassembled WGS sequence"/>
</dbReference>
<feature type="transmembrane region" description="Helical" evidence="1">
    <location>
        <begin position="168"/>
        <end position="187"/>
    </location>
</feature>
<reference evidence="3" key="1">
    <citation type="submission" date="2017-09" db="EMBL/GenBank/DDBJ databases">
        <title>Depth-based differentiation of microbial function through sediment-hosted aquifers and enrichment of novel symbionts in the deep terrestrial subsurface.</title>
        <authorList>
            <person name="Probst A.J."/>
            <person name="Ladd B."/>
            <person name="Jarett J.K."/>
            <person name="Geller-Mcgrath D.E."/>
            <person name="Sieber C.M.K."/>
            <person name="Emerson J.B."/>
            <person name="Anantharaman K."/>
            <person name="Thomas B.C."/>
            <person name="Malmstrom R."/>
            <person name="Stieglmeier M."/>
            <person name="Klingl A."/>
            <person name="Woyke T."/>
            <person name="Ryan C.M."/>
            <person name="Banfield J.F."/>
        </authorList>
    </citation>
    <scope>NUCLEOTIDE SEQUENCE [LARGE SCALE GENOMIC DNA]</scope>
</reference>
<accession>A0A2H0VDA6</accession>
<organism evidence="2 3">
    <name type="scientific">Candidatus Doudnabacteria bacterium CG10_big_fil_rev_8_21_14_0_10_41_10</name>
    <dbReference type="NCBI Taxonomy" id="1974551"/>
    <lineage>
        <taxon>Bacteria</taxon>
        <taxon>Candidatus Doudnaibacteriota</taxon>
    </lineage>
</organism>
<evidence type="ECO:0000313" key="2">
    <source>
        <dbReference type="EMBL" id="PIR97053.1"/>
    </source>
</evidence>
<dbReference type="PANTHER" id="PTHR43471:SF12">
    <property type="entry name" value="HYPOTHETICAL MEMBRANE PROTEIN, CONSERVED"/>
    <property type="match status" value="1"/>
</dbReference>
<evidence type="ECO:0000256" key="1">
    <source>
        <dbReference type="SAM" id="Phobius"/>
    </source>
</evidence>
<feature type="transmembrane region" description="Helical" evidence="1">
    <location>
        <begin position="20"/>
        <end position="42"/>
    </location>
</feature>
<feature type="transmembrane region" description="Helical" evidence="1">
    <location>
        <begin position="244"/>
        <end position="264"/>
    </location>
</feature>
<feature type="transmembrane region" description="Helical" evidence="1">
    <location>
        <begin position="84"/>
        <end position="104"/>
    </location>
</feature>
<proteinExistence type="predicted"/>
<dbReference type="PANTHER" id="PTHR43471">
    <property type="entry name" value="ABC TRANSPORTER PERMEASE"/>
    <property type="match status" value="1"/>
</dbReference>
<keyword evidence="1" id="KW-0812">Transmembrane</keyword>
<dbReference type="EMBL" id="PFAJ01000046">
    <property type="protein sequence ID" value="PIR97053.1"/>
    <property type="molecule type" value="Genomic_DNA"/>
</dbReference>
<evidence type="ECO:0008006" key="4">
    <source>
        <dbReference type="Google" id="ProtNLM"/>
    </source>
</evidence>
<evidence type="ECO:0000313" key="3">
    <source>
        <dbReference type="Proteomes" id="UP000230557"/>
    </source>
</evidence>